<dbReference type="PANTHER" id="PTHR34957:SF1">
    <property type="entry name" value="NUCLEAR TRANSPORT FACTOR 2 (NTF2) FAMILY PROTEIN"/>
    <property type="match status" value="1"/>
</dbReference>
<dbReference type="PROSITE" id="PS50151">
    <property type="entry name" value="UVR"/>
    <property type="match status" value="1"/>
</dbReference>
<protein>
    <recommendedName>
        <fullName evidence="1">UVR domain-containing protein</fullName>
    </recommendedName>
</protein>
<name>A0A7S2WYU7_9CHLO</name>
<reference evidence="2" key="1">
    <citation type="submission" date="2021-01" db="EMBL/GenBank/DDBJ databases">
        <authorList>
            <person name="Corre E."/>
            <person name="Pelletier E."/>
            <person name="Niang G."/>
            <person name="Scheremetjew M."/>
            <person name="Finn R."/>
            <person name="Kale V."/>
            <person name="Holt S."/>
            <person name="Cochrane G."/>
            <person name="Meng A."/>
            <person name="Brown T."/>
            <person name="Cohen L."/>
        </authorList>
    </citation>
    <scope>NUCLEOTIDE SEQUENCE</scope>
    <source>
        <strain evidence="2">CCMP1205</strain>
    </source>
</reference>
<organism evidence="2">
    <name type="scientific">Chloropicon primus</name>
    <dbReference type="NCBI Taxonomy" id="1764295"/>
    <lineage>
        <taxon>Eukaryota</taxon>
        <taxon>Viridiplantae</taxon>
        <taxon>Chlorophyta</taxon>
        <taxon>Chloropicophyceae</taxon>
        <taxon>Chloropicales</taxon>
        <taxon>Chloropicaceae</taxon>
        <taxon>Chloropicon</taxon>
    </lineage>
</organism>
<dbReference type="AlphaFoldDB" id="A0A7S2WYU7"/>
<dbReference type="Gene3D" id="3.10.450.50">
    <property type="match status" value="1"/>
</dbReference>
<evidence type="ECO:0000259" key="1">
    <source>
        <dbReference type="PROSITE" id="PS50151"/>
    </source>
</evidence>
<sequence>MVSVTRRMAGLGSSGTGLRATAGFDVVLRRDLRAGRRRRRGEAAGACRCQGGDEASVDEVGRLRSALEQAIEGEDYERAASVRDEIKRLTEADKVQIADANESFYRAFGNGSMTEMAQVWGHGDHCRVVHPGAGCIMGRDGVLTSWKHIFSVGGYDIKVDQVEIHSLAGGNSALVTCTESVDSGATMGKIIATNIFEKQKGEWKMVHHHGSSNEVLVENPWTI</sequence>
<dbReference type="Pfam" id="PF13474">
    <property type="entry name" value="SnoaL_3"/>
    <property type="match status" value="1"/>
</dbReference>
<dbReference type="InterPro" id="IPR037401">
    <property type="entry name" value="SnoaL-like"/>
</dbReference>
<dbReference type="EMBL" id="HBHL01003830">
    <property type="protein sequence ID" value="CAD9713546.1"/>
    <property type="molecule type" value="Transcribed_RNA"/>
</dbReference>
<proteinExistence type="predicted"/>
<dbReference type="InterPro" id="IPR036876">
    <property type="entry name" value="UVR_dom_sf"/>
</dbReference>
<feature type="domain" description="UVR" evidence="1">
    <location>
        <begin position="57"/>
        <end position="92"/>
    </location>
</feature>
<evidence type="ECO:0000313" key="2">
    <source>
        <dbReference type="EMBL" id="CAD9713546.1"/>
    </source>
</evidence>
<dbReference type="InterPro" id="IPR001943">
    <property type="entry name" value="UVR_dom"/>
</dbReference>
<dbReference type="SUPFAM" id="SSF54427">
    <property type="entry name" value="NTF2-like"/>
    <property type="match status" value="1"/>
</dbReference>
<accession>A0A7S2WYU7</accession>
<dbReference type="PANTHER" id="PTHR34957">
    <property type="entry name" value="NUCLEAR TRANSPORT FACTOR 2 (NTF2) FAMILY PROTEIN"/>
    <property type="match status" value="1"/>
</dbReference>
<dbReference type="SUPFAM" id="SSF46600">
    <property type="entry name" value="C-terminal UvrC-binding domain of UvrB"/>
    <property type="match status" value="1"/>
</dbReference>
<dbReference type="Pfam" id="PF02151">
    <property type="entry name" value="UVR"/>
    <property type="match status" value="1"/>
</dbReference>
<gene>
    <name evidence="2" type="ORF">CPRI1469_LOCUS2398</name>
</gene>
<dbReference type="InterPro" id="IPR032710">
    <property type="entry name" value="NTF2-like_dom_sf"/>
</dbReference>